<evidence type="ECO:0000313" key="1">
    <source>
        <dbReference type="EMBL" id="WJE88367.1"/>
    </source>
</evidence>
<name>A0AAT9V5B5_9CAUD</name>
<sequence length="32" mass="3641">MRSLLGIWLKLASANSLQMQKLPGSHLFTRKD</sequence>
<protein>
    <submittedName>
        <fullName evidence="1">Uncharacterized protein</fullName>
    </submittedName>
</protein>
<dbReference type="EMBL" id="OQ790078">
    <property type="protein sequence ID" value="WJE88367.1"/>
    <property type="molecule type" value="Genomic_DNA"/>
</dbReference>
<reference evidence="1" key="1">
    <citation type="journal article" date="2024" name="Can. J. Microbiol.">
        <title>Biological and genomic characteristics of three novel bacteriophages and a phage-plasmid of Klebsiella pneumoniae.</title>
        <authorList>
            <person name="Uskudar-Guclu A."/>
            <person name="Unlu S."/>
            <person name="Salih-Dogan H."/>
            <person name="Yalcin S."/>
            <person name="Basustaoglu A."/>
        </authorList>
    </citation>
    <scope>NUCLEOTIDE SEQUENCE</scope>
</reference>
<proteinExistence type="predicted"/>
<organism evidence="1">
    <name type="scientific">Klebsiella phage Kpn74</name>
    <dbReference type="NCBI Taxonomy" id="3044026"/>
    <lineage>
        <taxon>Viruses</taxon>
        <taxon>Duplodnaviria</taxon>
        <taxon>Heunggongvirae</taxon>
        <taxon>Uroviricota</taxon>
        <taxon>Caudoviricetes</taxon>
    </lineage>
</organism>
<accession>A0AAT9V5B5</accession>